<dbReference type="Proteomes" id="UP000027170">
    <property type="component" value="Unassembled WGS sequence"/>
</dbReference>
<dbReference type="GO" id="GO:0006313">
    <property type="term" value="P:DNA transposition"/>
    <property type="evidence" value="ECO:0007669"/>
    <property type="project" value="InterPro"/>
</dbReference>
<accession>A0A836MQS2</accession>
<dbReference type="GO" id="GO:0004803">
    <property type="term" value="F:transposase activity"/>
    <property type="evidence" value="ECO:0007669"/>
    <property type="project" value="InterPro"/>
</dbReference>
<keyword evidence="2" id="KW-1185">Reference proteome</keyword>
<evidence type="ECO:0000313" key="2">
    <source>
        <dbReference type="Proteomes" id="UP000027170"/>
    </source>
</evidence>
<name>A0A836MQS2_9NEIS</name>
<reference evidence="1 2" key="1">
    <citation type="submission" date="2014-03" db="EMBL/GenBank/DDBJ databases">
        <title>The genomes of two eusocial bee gut symbionts.</title>
        <authorList>
            <person name="Kwong W.K."/>
            <person name="Engel P."/>
            <person name="Koch H."/>
            <person name="Moran N.A."/>
        </authorList>
    </citation>
    <scope>NUCLEOTIDE SEQUENCE [LARGE SCALE GENOMIC DNA]</scope>
    <source>
        <strain evidence="2">wkB29</strain>
    </source>
</reference>
<dbReference type="SUPFAM" id="SSF46689">
    <property type="entry name" value="Homeodomain-like"/>
    <property type="match status" value="1"/>
</dbReference>
<dbReference type="InterPro" id="IPR002514">
    <property type="entry name" value="Transposase_8"/>
</dbReference>
<proteinExistence type="predicted"/>
<dbReference type="OrthoDB" id="8566435at2"/>
<dbReference type="EMBL" id="JFZV01000007">
    <property type="protein sequence ID" value="KDN14387.1"/>
    <property type="molecule type" value="Genomic_DNA"/>
</dbReference>
<dbReference type="RefSeq" id="WP_037491334.1">
    <property type="nucleotide sequence ID" value="NZ_JFZV01000007.1"/>
</dbReference>
<dbReference type="GO" id="GO:0003677">
    <property type="term" value="F:DNA binding"/>
    <property type="evidence" value="ECO:0007669"/>
    <property type="project" value="InterPro"/>
</dbReference>
<dbReference type="InterPro" id="IPR009057">
    <property type="entry name" value="Homeodomain-like_sf"/>
</dbReference>
<protein>
    <submittedName>
        <fullName evidence="1">IS1400 transposase A</fullName>
    </submittedName>
</protein>
<evidence type="ECO:0000313" key="1">
    <source>
        <dbReference type="EMBL" id="KDN14387.1"/>
    </source>
</evidence>
<organism evidence="1 2">
    <name type="scientific">Snodgrassella communis</name>
    <dbReference type="NCBI Taxonomy" id="2946699"/>
    <lineage>
        <taxon>Bacteria</taxon>
        <taxon>Pseudomonadati</taxon>
        <taxon>Pseudomonadota</taxon>
        <taxon>Betaproteobacteria</taxon>
        <taxon>Neisseriales</taxon>
        <taxon>Neisseriaceae</taxon>
        <taxon>Snodgrassella</taxon>
    </lineage>
</organism>
<dbReference type="AlphaFoldDB" id="A0A836MQS2"/>
<dbReference type="PANTHER" id="PTHR33609:SF1">
    <property type="entry name" value="TRANSPOSASE"/>
    <property type="match status" value="1"/>
</dbReference>
<gene>
    <name evidence="1" type="ORF">SALWKB29_1476</name>
</gene>
<comment type="caution">
    <text evidence="1">The sequence shown here is derived from an EMBL/GenBank/DDBJ whole genome shotgun (WGS) entry which is preliminary data.</text>
</comment>
<dbReference type="InterPro" id="IPR052546">
    <property type="entry name" value="Transposase_8_domain"/>
</dbReference>
<sequence>MKKLTEHQIVSMLKKAEAGIPVKELCRKYGMENSTFRKWRDKYGSIKTSGIKRLKEIEAENRKLKQMFAELSLKSQLQKEIIKKFYYPLTQVSQSTAF</sequence>
<dbReference type="PANTHER" id="PTHR33609">
    <property type="entry name" value="LOW CALCIUM RESPONSE LOCUS PROTEIN S"/>
    <property type="match status" value="1"/>
</dbReference>
<dbReference type="Pfam" id="PF01527">
    <property type="entry name" value="HTH_Tnp_1"/>
    <property type="match status" value="1"/>
</dbReference>